<accession>A0A0C9W082</accession>
<feature type="compositionally biased region" description="Polar residues" evidence="1">
    <location>
        <begin position="63"/>
        <end position="72"/>
    </location>
</feature>
<gene>
    <name evidence="2" type="ORF">HYDPIDRAFT_33413</name>
</gene>
<protein>
    <submittedName>
        <fullName evidence="2">Unplaced genomic scaffold scaffold_60, whole genome shotgun sequence</fullName>
    </submittedName>
</protein>
<name>A0A0C9W082_9AGAM</name>
<feature type="compositionally biased region" description="Polar residues" evidence="1">
    <location>
        <begin position="1"/>
        <end position="12"/>
    </location>
</feature>
<evidence type="ECO:0000256" key="1">
    <source>
        <dbReference type="SAM" id="MobiDB-lite"/>
    </source>
</evidence>
<feature type="region of interest" description="Disordered" evidence="1">
    <location>
        <begin position="48"/>
        <end position="108"/>
    </location>
</feature>
<dbReference type="EMBL" id="KN839894">
    <property type="protein sequence ID" value="KIJ59183.1"/>
    <property type="molecule type" value="Genomic_DNA"/>
</dbReference>
<dbReference type="Proteomes" id="UP000053820">
    <property type="component" value="Unassembled WGS sequence"/>
</dbReference>
<feature type="region of interest" description="Disordered" evidence="1">
    <location>
        <begin position="1"/>
        <end position="28"/>
    </location>
</feature>
<keyword evidence="3" id="KW-1185">Reference proteome</keyword>
<dbReference type="HOGENOM" id="CLU_1603276_0_0_1"/>
<feature type="compositionally biased region" description="Basic and acidic residues" evidence="1">
    <location>
        <begin position="96"/>
        <end position="108"/>
    </location>
</feature>
<proteinExistence type="predicted"/>
<reference evidence="2 3" key="1">
    <citation type="submission" date="2014-04" db="EMBL/GenBank/DDBJ databases">
        <title>Evolutionary Origins and Diversification of the Mycorrhizal Mutualists.</title>
        <authorList>
            <consortium name="DOE Joint Genome Institute"/>
            <consortium name="Mycorrhizal Genomics Consortium"/>
            <person name="Kohler A."/>
            <person name="Kuo A."/>
            <person name="Nagy L.G."/>
            <person name="Floudas D."/>
            <person name="Copeland A."/>
            <person name="Barry K.W."/>
            <person name="Cichocki N."/>
            <person name="Veneault-Fourrey C."/>
            <person name="LaButti K."/>
            <person name="Lindquist E.A."/>
            <person name="Lipzen A."/>
            <person name="Lundell T."/>
            <person name="Morin E."/>
            <person name="Murat C."/>
            <person name="Riley R."/>
            <person name="Ohm R."/>
            <person name="Sun H."/>
            <person name="Tunlid A."/>
            <person name="Henrissat B."/>
            <person name="Grigoriev I.V."/>
            <person name="Hibbett D.S."/>
            <person name="Martin F."/>
        </authorList>
    </citation>
    <scope>NUCLEOTIDE SEQUENCE [LARGE SCALE GENOMIC DNA]</scope>
    <source>
        <strain evidence="2 3">MD-312</strain>
    </source>
</reference>
<evidence type="ECO:0000313" key="2">
    <source>
        <dbReference type="EMBL" id="KIJ59183.1"/>
    </source>
</evidence>
<dbReference type="AlphaFoldDB" id="A0A0C9W082"/>
<dbReference type="OrthoDB" id="2690047at2759"/>
<organism evidence="2 3">
    <name type="scientific">Hydnomerulius pinastri MD-312</name>
    <dbReference type="NCBI Taxonomy" id="994086"/>
    <lineage>
        <taxon>Eukaryota</taxon>
        <taxon>Fungi</taxon>
        <taxon>Dikarya</taxon>
        <taxon>Basidiomycota</taxon>
        <taxon>Agaricomycotina</taxon>
        <taxon>Agaricomycetes</taxon>
        <taxon>Agaricomycetidae</taxon>
        <taxon>Boletales</taxon>
        <taxon>Boletales incertae sedis</taxon>
        <taxon>Leucogyrophana</taxon>
    </lineage>
</organism>
<sequence length="170" mass="18304">MVTSYVTGTIPRNSPLLPTNDVPPDSDIETDILTAELLLADIEAFDASQTASQGAGSRPVPESASSLRSQVDNLRELLRQLRAQQHSTVAPSSSSSKDDEDKPKASSEAREFLRQLALLAEGELDDRRAALALGRGESLPAPTTAQRALESASILNLLQVPLLDIVTRRY</sequence>
<feature type="compositionally biased region" description="Low complexity" evidence="1">
    <location>
        <begin position="80"/>
        <end position="95"/>
    </location>
</feature>
<evidence type="ECO:0000313" key="3">
    <source>
        <dbReference type="Proteomes" id="UP000053820"/>
    </source>
</evidence>